<feature type="compositionally biased region" description="Pro residues" evidence="1">
    <location>
        <begin position="52"/>
        <end position="63"/>
    </location>
</feature>
<sequence>PRGPGVAAGAAGRLGPQVRAAAADLSGQLGWPGAPTQATADPQADPADRTPQPRPAPAEPPSAPAESPSTPVAAP</sequence>
<gene>
    <name evidence="2" type="ORF">V1634_14865</name>
</gene>
<organism evidence="2 3">
    <name type="scientific">Plantactinospora veratri</name>
    <dbReference type="NCBI Taxonomy" id="1436122"/>
    <lineage>
        <taxon>Bacteria</taxon>
        <taxon>Bacillati</taxon>
        <taxon>Actinomycetota</taxon>
        <taxon>Actinomycetes</taxon>
        <taxon>Micromonosporales</taxon>
        <taxon>Micromonosporaceae</taxon>
        <taxon>Plantactinospora</taxon>
    </lineage>
</organism>
<evidence type="ECO:0000256" key="1">
    <source>
        <dbReference type="SAM" id="MobiDB-lite"/>
    </source>
</evidence>
<proteinExistence type="predicted"/>
<protein>
    <submittedName>
        <fullName evidence="2">Serine/threonine protein kinase</fullName>
    </submittedName>
</protein>
<feature type="compositionally biased region" description="Low complexity" evidence="1">
    <location>
        <begin position="34"/>
        <end position="45"/>
    </location>
</feature>
<keyword evidence="3" id="KW-1185">Reference proteome</keyword>
<name>A0ABU7SDT4_9ACTN</name>
<feature type="non-terminal residue" evidence="2">
    <location>
        <position position="1"/>
    </location>
</feature>
<keyword evidence="2" id="KW-0418">Kinase</keyword>
<evidence type="ECO:0000313" key="2">
    <source>
        <dbReference type="EMBL" id="MEE6308109.1"/>
    </source>
</evidence>
<dbReference type="Proteomes" id="UP001339911">
    <property type="component" value="Unassembled WGS sequence"/>
</dbReference>
<comment type="caution">
    <text evidence="2">The sequence shown here is derived from an EMBL/GenBank/DDBJ whole genome shotgun (WGS) entry which is preliminary data.</text>
</comment>
<evidence type="ECO:0000313" key="3">
    <source>
        <dbReference type="Proteomes" id="UP001339911"/>
    </source>
</evidence>
<keyword evidence="2" id="KW-0723">Serine/threonine-protein kinase</keyword>
<reference evidence="2 3" key="1">
    <citation type="submission" date="2024-01" db="EMBL/GenBank/DDBJ databases">
        <title>Genome insights into Plantactinospora veratri sp. nov.</title>
        <authorList>
            <person name="Wang L."/>
        </authorList>
    </citation>
    <scope>NUCLEOTIDE SEQUENCE [LARGE SCALE GENOMIC DNA]</scope>
    <source>
        <strain evidence="2 3">NEAU-FHS4</strain>
    </source>
</reference>
<dbReference type="GO" id="GO:0004674">
    <property type="term" value="F:protein serine/threonine kinase activity"/>
    <property type="evidence" value="ECO:0007669"/>
    <property type="project" value="UniProtKB-KW"/>
</dbReference>
<dbReference type="EMBL" id="JAZGQL010000008">
    <property type="protein sequence ID" value="MEE6308109.1"/>
    <property type="molecule type" value="Genomic_DNA"/>
</dbReference>
<accession>A0ABU7SDT4</accession>
<keyword evidence="2" id="KW-0808">Transferase</keyword>
<feature type="region of interest" description="Disordered" evidence="1">
    <location>
        <begin position="23"/>
        <end position="75"/>
    </location>
</feature>
<feature type="compositionally biased region" description="Low complexity" evidence="1">
    <location>
        <begin position="64"/>
        <end position="75"/>
    </location>
</feature>